<feature type="compositionally biased region" description="Basic and acidic residues" evidence="2">
    <location>
        <begin position="327"/>
        <end position="338"/>
    </location>
</feature>
<dbReference type="GO" id="GO:0003341">
    <property type="term" value="P:cilium movement"/>
    <property type="evidence" value="ECO:0007669"/>
    <property type="project" value="InterPro"/>
</dbReference>
<dbReference type="PANTHER" id="PTHR46518:SF1">
    <property type="entry name" value="OUTER DYNEIN ARM-DOCKING COMPLEX SUBUNIT 3"/>
    <property type="match status" value="1"/>
</dbReference>
<proteinExistence type="predicted"/>
<evidence type="ECO:0000256" key="1">
    <source>
        <dbReference type="SAM" id="Coils"/>
    </source>
</evidence>
<dbReference type="GO" id="GO:0035253">
    <property type="term" value="C:ciliary rootlet"/>
    <property type="evidence" value="ECO:0007669"/>
    <property type="project" value="TreeGrafter"/>
</dbReference>
<dbReference type="GO" id="GO:0036064">
    <property type="term" value="C:ciliary basal body"/>
    <property type="evidence" value="ECO:0007669"/>
    <property type="project" value="TreeGrafter"/>
</dbReference>
<gene>
    <name evidence="4" type="primary">Aste57867_1699</name>
    <name evidence="3" type="ORF">As57867_001697</name>
    <name evidence="4" type="ORF">ASTE57867_1699</name>
</gene>
<feature type="compositionally biased region" description="Low complexity" evidence="2">
    <location>
        <begin position="125"/>
        <end position="141"/>
    </location>
</feature>
<evidence type="ECO:0000256" key="2">
    <source>
        <dbReference type="SAM" id="MobiDB-lite"/>
    </source>
</evidence>
<sequence length="686" mass="76627">MDRRKPSGGCGRQAGYFGEPVGTCVGQHDTDIRNGTSIPDNVLIIRISETPLAVRFMPQRGKSSQRNDAQVGGRYREHESMDYHEEPEVRMSEAPMDGSQTERTRGTFGGRQRWLLNGGNSTVDATSVSSPKKSTSKSKVTAPSVQSFLGSLGIGLGEELQMVDKEANEVASYRREYDTIRNSNMKKENEVKKMQESLQEVTSILSSRKVDGVTIQTKAMNLENRTSSIENKLEDEVADRGVYNHMIQRLTLEVQACKKQSTTKEKELQSLQNDLVAGIATLQTARQEKSVAETMQKKLTKALTETREENSRALDDLHLAIDTTKKKNDLHEQRETSRRKIAQNVTGEQSAREMKRLRQESQTQAIQFTQIQTELQSTDAKLLTLEADLRRLSEAAGTNDIDKIIAKYISRDETLRNLKDEHAITDAKMKKLRDNYKQLQEQLATLRGATMNTRGIYQEMDDTAEKLKEIEKNASALQERCNRANVLLDAFRSCMIKCMAKLSTVRGSLELDAEVDFQRANETPTTELVHLVEQKLSRILDVINREKAEHELHRSEAMNSSHGGAANALGDDKRSNLTQPSPSETEEHFILRVSTADNSQGNIRVRPKSQPKGSKVAKILRVNSTVALSPSKDKGRDEEDGGGGTPVVEVGDDPIIDRAMRKKLVGLVINRGKRVKKGPGTNNEKV</sequence>
<dbReference type="Proteomes" id="UP000332933">
    <property type="component" value="Unassembled WGS sequence"/>
</dbReference>
<dbReference type="EMBL" id="VJMH01000149">
    <property type="protein sequence ID" value="KAF0718435.1"/>
    <property type="molecule type" value="Genomic_DNA"/>
</dbReference>
<dbReference type="OrthoDB" id="162608at2759"/>
<reference evidence="3" key="2">
    <citation type="submission" date="2019-06" db="EMBL/GenBank/DDBJ databases">
        <title>Genomics analysis of Aphanomyces spp. identifies a new class of oomycete effector associated with host adaptation.</title>
        <authorList>
            <person name="Gaulin E."/>
        </authorList>
    </citation>
    <scope>NUCLEOTIDE SEQUENCE</scope>
    <source>
        <strain evidence="3">CBS 578.67</strain>
    </source>
</reference>
<dbReference type="PANTHER" id="PTHR46518">
    <property type="entry name" value="COILED-COIL DOMAIN-CONTAINING PROTEIN 151"/>
    <property type="match status" value="1"/>
</dbReference>
<feature type="region of interest" description="Disordered" evidence="2">
    <location>
        <begin position="327"/>
        <end position="357"/>
    </location>
</feature>
<evidence type="ECO:0000313" key="4">
    <source>
        <dbReference type="EMBL" id="VFT78910.1"/>
    </source>
</evidence>
<evidence type="ECO:0000313" key="3">
    <source>
        <dbReference type="EMBL" id="KAF0718435.1"/>
    </source>
</evidence>
<dbReference type="GO" id="GO:0097542">
    <property type="term" value="C:ciliary tip"/>
    <property type="evidence" value="ECO:0007669"/>
    <property type="project" value="TreeGrafter"/>
</dbReference>
<evidence type="ECO:0000313" key="5">
    <source>
        <dbReference type="Proteomes" id="UP000332933"/>
    </source>
</evidence>
<feature type="coiled-coil region" evidence="1">
    <location>
        <begin position="170"/>
        <end position="274"/>
    </location>
</feature>
<protein>
    <submittedName>
        <fullName evidence="4">Aste57867_1699 protein</fullName>
    </submittedName>
</protein>
<feature type="region of interest" description="Disordered" evidence="2">
    <location>
        <begin position="550"/>
        <end position="656"/>
    </location>
</feature>
<feature type="coiled-coil region" evidence="1">
    <location>
        <begin position="375"/>
        <end position="487"/>
    </location>
</feature>
<feature type="compositionally biased region" description="Basic and acidic residues" evidence="2">
    <location>
        <begin position="74"/>
        <end position="91"/>
    </location>
</feature>
<dbReference type="GO" id="GO:0036158">
    <property type="term" value="P:outer dynein arm assembly"/>
    <property type="evidence" value="ECO:0007669"/>
    <property type="project" value="InterPro"/>
</dbReference>
<accession>A0A485KB01</accession>
<feature type="region of interest" description="Disordered" evidence="2">
    <location>
        <begin position="58"/>
        <end position="141"/>
    </location>
</feature>
<dbReference type="EMBL" id="CAADRA010000149">
    <property type="protein sequence ID" value="VFT78910.1"/>
    <property type="molecule type" value="Genomic_DNA"/>
</dbReference>
<dbReference type="InterPro" id="IPR033192">
    <property type="entry name" value="ODAD3"/>
</dbReference>
<dbReference type="AlphaFoldDB" id="A0A485KB01"/>
<organism evidence="4 5">
    <name type="scientific">Aphanomyces stellatus</name>
    <dbReference type="NCBI Taxonomy" id="120398"/>
    <lineage>
        <taxon>Eukaryota</taxon>
        <taxon>Sar</taxon>
        <taxon>Stramenopiles</taxon>
        <taxon>Oomycota</taxon>
        <taxon>Saprolegniomycetes</taxon>
        <taxon>Saprolegniales</taxon>
        <taxon>Verrucalvaceae</taxon>
        <taxon>Aphanomyces</taxon>
    </lineage>
</organism>
<keyword evidence="1" id="KW-0175">Coiled coil</keyword>
<reference evidence="4 5" key="1">
    <citation type="submission" date="2019-03" db="EMBL/GenBank/DDBJ databases">
        <authorList>
            <person name="Gaulin E."/>
            <person name="Dumas B."/>
        </authorList>
    </citation>
    <scope>NUCLEOTIDE SEQUENCE [LARGE SCALE GENOMIC DNA]</scope>
    <source>
        <strain evidence="4">CBS 568.67</strain>
    </source>
</reference>
<name>A0A485KB01_9STRA</name>
<keyword evidence="5" id="KW-1185">Reference proteome</keyword>